<dbReference type="PANTHER" id="PTHR36520:SF2">
    <property type="entry name" value="CONSERVED SECRETED PROTEIN"/>
    <property type="match status" value="1"/>
</dbReference>
<evidence type="ECO:0000313" key="3">
    <source>
        <dbReference type="WBParaSite" id="Hba_03109"/>
    </source>
</evidence>
<evidence type="ECO:0000313" key="2">
    <source>
        <dbReference type="Proteomes" id="UP000095283"/>
    </source>
</evidence>
<name>A0A1I7WDU8_HETBA</name>
<organism evidence="2 3">
    <name type="scientific">Heterorhabditis bacteriophora</name>
    <name type="common">Entomopathogenic nematode worm</name>
    <dbReference type="NCBI Taxonomy" id="37862"/>
    <lineage>
        <taxon>Eukaryota</taxon>
        <taxon>Metazoa</taxon>
        <taxon>Ecdysozoa</taxon>
        <taxon>Nematoda</taxon>
        <taxon>Chromadorea</taxon>
        <taxon>Rhabditida</taxon>
        <taxon>Rhabditina</taxon>
        <taxon>Rhabditomorpha</taxon>
        <taxon>Strongyloidea</taxon>
        <taxon>Heterorhabditidae</taxon>
        <taxon>Heterorhabditis</taxon>
    </lineage>
</organism>
<accession>A0A1I7WDU8</accession>
<protein>
    <submittedName>
        <fullName evidence="3">Uncharacterized protein</fullName>
    </submittedName>
</protein>
<keyword evidence="2" id="KW-1185">Reference proteome</keyword>
<evidence type="ECO:0000256" key="1">
    <source>
        <dbReference type="SAM" id="MobiDB-lite"/>
    </source>
</evidence>
<sequence>MENDKRYNNIEENQNEKDDDGERYERSSVYEFLFKRMKQDAEKSTKKRPVPNVYMIPGPQEPLPGRSYIGDYWPVFPFQNQYSGGLDLDPAESRVNQIYFLIHDTTTKFGYLNYPVNMLDLEKQDFVRLMSEPSMHWNQRKNEIERSAPKIR</sequence>
<dbReference type="Proteomes" id="UP000095283">
    <property type="component" value="Unplaced"/>
</dbReference>
<proteinExistence type="predicted"/>
<feature type="region of interest" description="Disordered" evidence="1">
    <location>
        <begin position="1"/>
        <end position="24"/>
    </location>
</feature>
<dbReference type="PANTHER" id="PTHR36520">
    <property type="entry name" value="PROTEIN CBG13000-RELATED"/>
    <property type="match status" value="1"/>
</dbReference>
<feature type="region of interest" description="Disordered" evidence="1">
    <location>
        <begin position="40"/>
        <end position="59"/>
    </location>
</feature>
<dbReference type="WBParaSite" id="Hba_03109">
    <property type="protein sequence ID" value="Hba_03109"/>
    <property type="gene ID" value="Hba_03109"/>
</dbReference>
<reference evidence="3" key="1">
    <citation type="submission" date="2016-11" db="UniProtKB">
        <authorList>
            <consortium name="WormBaseParasite"/>
        </authorList>
    </citation>
    <scope>IDENTIFICATION</scope>
</reference>
<dbReference type="AlphaFoldDB" id="A0A1I7WDU8"/>